<accession>A0A4Q0I7J3</accession>
<keyword evidence="2" id="KW-1185">Reference proteome</keyword>
<evidence type="ECO:0000313" key="1">
    <source>
        <dbReference type="EMBL" id="RXE58982.1"/>
    </source>
</evidence>
<dbReference type="Proteomes" id="UP000289166">
    <property type="component" value="Unassembled WGS sequence"/>
</dbReference>
<sequence>MKGRFFAMTENQPVKVGLKSKITNKLVAVYPHSVNVSSKEVEKQVFDWYYAQGCANEDELPNLFVDTLTDEELKNFH</sequence>
<gene>
    <name evidence="1" type="ORF">EFD62_09280</name>
</gene>
<comment type="caution">
    <text evidence="1">The sequence shown here is derived from an EMBL/GenBank/DDBJ whole genome shotgun (WGS) entry which is preliminary data.</text>
</comment>
<dbReference type="OrthoDB" id="1799049at2"/>
<reference evidence="2" key="1">
    <citation type="submission" date="2018-11" db="EMBL/GenBank/DDBJ databases">
        <title>Genome sequencing of a novel mesophilic and cellulolytic organism within the genus Hungateiclostridium.</title>
        <authorList>
            <person name="Rettenmaier R."/>
            <person name="Liebl W."/>
            <person name="Zverlov V."/>
        </authorList>
    </citation>
    <scope>NUCLEOTIDE SEQUENCE [LARGE SCALE GENOMIC DNA]</scope>
    <source>
        <strain evidence="2">N2K1</strain>
    </source>
</reference>
<evidence type="ECO:0000313" key="2">
    <source>
        <dbReference type="Proteomes" id="UP000289166"/>
    </source>
</evidence>
<protein>
    <submittedName>
        <fullName evidence="1">Uncharacterized protein</fullName>
    </submittedName>
</protein>
<dbReference type="AlphaFoldDB" id="A0A4Q0I7J3"/>
<proteinExistence type="predicted"/>
<name>A0A4Q0I7J3_9FIRM</name>
<dbReference type="EMBL" id="RLII01000010">
    <property type="protein sequence ID" value="RXE58982.1"/>
    <property type="molecule type" value="Genomic_DNA"/>
</dbReference>
<organism evidence="1 2">
    <name type="scientific">Acetivibrio mesophilus</name>
    <dbReference type="NCBI Taxonomy" id="2487273"/>
    <lineage>
        <taxon>Bacteria</taxon>
        <taxon>Bacillati</taxon>
        <taxon>Bacillota</taxon>
        <taxon>Clostridia</taxon>
        <taxon>Eubacteriales</taxon>
        <taxon>Oscillospiraceae</taxon>
        <taxon>Acetivibrio</taxon>
    </lineage>
</organism>